<protein>
    <submittedName>
        <fullName evidence="2">Uncharacterized protein</fullName>
    </submittedName>
</protein>
<feature type="transmembrane region" description="Helical" evidence="1">
    <location>
        <begin position="38"/>
        <end position="56"/>
    </location>
</feature>
<dbReference type="AlphaFoldDB" id="A0A8H7CTS3"/>
<keyword evidence="3" id="KW-1185">Reference proteome</keyword>
<evidence type="ECO:0000313" key="3">
    <source>
        <dbReference type="Proteomes" id="UP000623467"/>
    </source>
</evidence>
<name>A0A8H7CTS3_9AGAR</name>
<evidence type="ECO:0000313" key="2">
    <source>
        <dbReference type="EMBL" id="KAF7347967.1"/>
    </source>
</evidence>
<keyword evidence="1" id="KW-0812">Transmembrane</keyword>
<sequence length="108" mass="11936">MSFLPFHCRILDLPLPPTLPSSKQSSKYSYEWQRMTNLFVIHGAIFGALIFGVLVCRHRIRPGTFPGFTLTSGSIPRCSAAAGALWTINTSHLALHTYAALDYIVDAL</sequence>
<dbReference type="Proteomes" id="UP000623467">
    <property type="component" value="Unassembled WGS sequence"/>
</dbReference>
<evidence type="ECO:0000256" key="1">
    <source>
        <dbReference type="SAM" id="Phobius"/>
    </source>
</evidence>
<proteinExistence type="predicted"/>
<gene>
    <name evidence="2" type="ORF">MSAN_01748800</name>
</gene>
<keyword evidence="1" id="KW-1133">Transmembrane helix</keyword>
<comment type="caution">
    <text evidence="2">The sequence shown here is derived from an EMBL/GenBank/DDBJ whole genome shotgun (WGS) entry which is preliminary data.</text>
</comment>
<reference evidence="2" key="1">
    <citation type="submission" date="2020-05" db="EMBL/GenBank/DDBJ databases">
        <title>Mycena genomes resolve the evolution of fungal bioluminescence.</title>
        <authorList>
            <person name="Tsai I.J."/>
        </authorList>
    </citation>
    <scope>NUCLEOTIDE SEQUENCE</scope>
    <source>
        <strain evidence="2">160909Yilan</strain>
    </source>
</reference>
<organism evidence="2 3">
    <name type="scientific">Mycena sanguinolenta</name>
    <dbReference type="NCBI Taxonomy" id="230812"/>
    <lineage>
        <taxon>Eukaryota</taxon>
        <taxon>Fungi</taxon>
        <taxon>Dikarya</taxon>
        <taxon>Basidiomycota</taxon>
        <taxon>Agaricomycotina</taxon>
        <taxon>Agaricomycetes</taxon>
        <taxon>Agaricomycetidae</taxon>
        <taxon>Agaricales</taxon>
        <taxon>Marasmiineae</taxon>
        <taxon>Mycenaceae</taxon>
        <taxon>Mycena</taxon>
    </lineage>
</organism>
<dbReference type="EMBL" id="JACAZH010000017">
    <property type="protein sequence ID" value="KAF7347967.1"/>
    <property type="molecule type" value="Genomic_DNA"/>
</dbReference>
<keyword evidence="1" id="KW-0472">Membrane</keyword>
<accession>A0A8H7CTS3</accession>